<dbReference type="GeneID" id="33558686"/>
<dbReference type="GO" id="GO:0044877">
    <property type="term" value="F:protein-containing complex binding"/>
    <property type="evidence" value="ECO:0007669"/>
    <property type="project" value="TreeGrafter"/>
</dbReference>
<dbReference type="InterPro" id="IPR016040">
    <property type="entry name" value="NAD(P)-bd_dom"/>
</dbReference>
<organism evidence="2 3">
    <name type="scientific">Kockovaella imperatae</name>
    <dbReference type="NCBI Taxonomy" id="4999"/>
    <lineage>
        <taxon>Eukaryota</taxon>
        <taxon>Fungi</taxon>
        <taxon>Dikarya</taxon>
        <taxon>Basidiomycota</taxon>
        <taxon>Agaricomycotina</taxon>
        <taxon>Tremellomycetes</taxon>
        <taxon>Tremellales</taxon>
        <taxon>Cuniculitremaceae</taxon>
        <taxon>Kockovaella</taxon>
    </lineage>
</organism>
<dbReference type="CDD" id="cd05271">
    <property type="entry name" value="NDUFA9_like_SDR_a"/>
    <property type="match status" value="1"/>
</dbReference>
<dbReference type="Pfam" id="PF13460">
    <property type="entry name" value="NAD_binding_10"/>
    <property type="match status" value="1"/>
</dbReference>
<sequence>MFGMLQPTRLSPLRRLGVRYVNDLTVQRGRHGSTPMIQHGPPGRSAVSGHTVTVFGCTGFLGKYVVQQIARKGTQVVVPYRDEDEKRPLRVMGDLGQIVPLEWDAKNLDQIRECVRRSDTVYNLVGRDYETRNFSYRNVNATVAGNIARICREEGVPRLIHVSHLNASADSPSAFYRTKHNGEEIVRREFPEATIVRPGPMYGHEDWFLNDMAQWPIKYALNGSRTRTMPVHVVDVAEALSKMLDAPKTSIGSTFVLPGPEVFTYDELLNLVSFFTMRPRRSLPPIPGFVASMFASVVNRLLWFPTVAPDEITRKFIDDAGAKLDQAIAALKAKNYPEGWSKDFDTATYDVNGRLVKSWADLDIQPARLQDHAVKYLRIYRSSENAETPLEVGSFKPPRPYKVVR</sequence>
<gene>
    <name evidence="2" type="ORF">BD324DRAFT_636205</name>
</gene>
<dbReference type="GO" id="GO:0005739">
    <property type="term" value="C:mitochondrion"/>
    <property type="evidence" value="ECO:0007669"/>
    <property type="project" value="TreeGrafter"/>
</dbReference>
<name>A0A1Y1UAD8_9TREE</name>
<dbReference type="OrthoDB" id="275457at2759"/>
<feature type="domain" description="NAD(P)-binding" evidence="1">
    <location>
        <begin position="56"/>
        <end position="247"/>
    </location>
</feature>
<dbReference type="SUPFAM" id="SSF51735">
    <property type="entry name" value="NAD(P)-binding Rossmann-fold domains"/>
    <property type="match status" value="1"/>
</dbReference>
<dbReference type="AlphaFoldDB" id="A0A1Y1UAD8"/>
<dbReference type="EMBL" id="NBSH01000014">
    <property type="protein sequence ID" value="ORX34514.1"/>
    <property type="molecule type" value="Genomic_DNA"/>
</dbReference>
<accession>A0A1Y1UAD8</accession>
<dbReference type="RefSeq" id="XP_021868777.1">
    <property type="nucleotide sequence ID" value="XM_022016877.1"/>
</dbReference>
<proteinExistence type="predicted"/>
<protein>
    <recommendedName>
        <fullName evidence="1">NAD(P)-binding domain-containing protein</fullName>
    </recommendedName>
</protein>
<dbReference type="PANTHER" id="PTHR12126:SF11">
    <property type="entry name" value="NADH DEHYDROGENASE [UBIQUINONE] 1 ALPHA SUBCOMPLEX SUBUNIT 9, MITOCHONDRIAL"/>
    <property type="match status" value="1"/>
</dbReference>
<dbReference type="InterPro" id="IPR036291">
    <property type="entry name" value="NAD(P)-bd_dom_sf"/>
</dbReference>
<reference evidence="2 3" key="1">
    <citation type="submission" date="2017-03" db="EMBL/GenBank/DDBJ databases">
        <title>Widespread Adenine N6-methylation of Active Genes in Fungi.</title>
        <authorList>
            <consortium name="DOE Joint Genome Institute"/>
            <person name="Mondo S.J."/>
            <person name="Dannebaum R.O."/>
            <person name="Kuo R.C."/>
            <person name="Louie K.B."/>
            <person name="Bewick A.J."/>
            <person name="Labutti K."/>
            <person name="Haridas S."/>
            <person name="Kuo A."/>
            <person name="Salamov A."/>
            <person name="Ahrendt S.R."/>
            <person name="Lau R."/>
            <person name="Bowen B.P."/>
            <person name="Lipzen A."/>
            <person name="Sullivan W."/>
            <person name="Andreopoulos W.B."/>
            <person name="Clum A."/>
            <person name="Lindquist E."/>
            <person name="Daum C."/>
            <person name="Northen T.R."/>
            <person name="Ramamoorthy G."/>
            <person name="Schmitz R.J."/>
            <person name="Gryganskyi A."/>
            <person name="Culley D."/>
            <person name="Magnuson J."/>
            <person name="James T.Y."/>
            <person name="O'Malley M.A."/>
            <person name="Stajich J.E."/>
            <person name="Spatafora J.W."/>
            <person name="Visel A."/>
            <person name="Grigoriev I.V."/>
        </authorList>
    </citation>
    <scope>NUCLEOTIDE SEQUENCE [LARGE SCALE GENOMIC DNA]</scope>
    <source>
        <strain evidence="2 3">NRRL Y-17943</strain>
    </source>
</reference>
<dbReference type="InParanoid" id="A0A1Y1UAD8"/>
<comment type="caution">
    <text evidence="2">The sequence shown here is derived from an EMBL/GenBank/DDBJ whole genome shotgun (WGS) entry which is preliminary data.</text>
</comment>
<evidence type="ECO:0000313" key="2">
    <source>
        <dbReference type="EMBL" id="ORX34514.1"/>
    </source>
</evidence>
<dbReference type="Proteomes" id="UP000193218">
    <property type="component" value="Unassembled WGS sequence"/>
</dbReference>
<dbReference type="STRING" id="4999.A0A1Y1UAD8"/>
<dbReference type="Gene3D" id="3.40.50.720">
    <property type="entry name" value="NAD(P)-binding Rossmann-like Domain"/>
    <property type="match status" value="1"/>
</dbReference>
<dbReference type="InterPro" id="IPR051207">
    <property type="entry name" value="ComplexI_NDUFA9_subunit"/>
</dbReference>
<keyword evidence="3" id="KW-1185">Reference proteome</keyword>
<dbReference type="PANTHER" id="PTHR12126">
    <property type="entry name" value="NADH-UBIQUINONE OXIDOREDUCTASE 39 KDA SUBUNIT-RELATED"/>
    <property type="match status" value="1"/>
</dbReference>
<evidence type="ECO:0000259" key="1">
    <source>
        <dbReference type="Pfam" id="PF13460"/>
    </source>
</evidence>
<evidence type="ECO:0000313" key="3">
    <source>
        <dbReference type="Proteomes" id="UP000193218"/>
    </source>
</evidence>